<evidence type="ECO:0000256" key="1">
    <source>
        <dbReference type="ARBA" id="ARBA00023015"/>
    </source>
</evidence>
<gene>
    <name evidence="6" type="ORF">EKG83_25050</name>
</gene>
<feature type="DNA-binding region" description="H-T-H motif" evidence="4">
    <location>
        <begin position="37"/>
        <end position="56"/>
    </location>
</feature>
<dbReference type="OrthoDB" id="3237195at2"/>
<dbReference type="Gene3D" id="1.10.357.10">
    <property type="entry name" value="Tetracycline Repressor, domain 2"/>
    <property type="match status" value="1"/>
</dbReference>
<evidence type="ECO:0000259" key="5">
    <source>
        <dbReference type="PROSITE" id="PS50977"/>
    </source>
</evidence>
<evidence type="ECO:0000256" key="2">
    <source>
        <dbReference type="ARBA" id="ARBA00023125"/>
    </source>
</evidence>
<name>A0A5Q0H2U2_SACSY</name>
<evidence type="ECO:0000313" key="6">
    <source>
        <dbReference type="EMBL" id="QFZ20245.1"/>
    </source>
</evidence>
<dbReference type="SUPFAM" id="SSF48498">
    <property type="entry name" value="Tetracyclin repressor-like, C-terminal domain"/>
    <property type="match status" value="1"/>
</dbReference>
<dbReference type="InterPro" id="IPR023772">
    <property type="entry name" value="DNA-bd_HTH_TetR-type_CS"/>
</dbReference>
<feature type="domain" description="HTH tetR-type" evidence="5">
    <location>
        <begin position="14"/>
        <end position="74"/>
    </location>
</feature>
<dbReference type="PRINTS" id="PR00455">
    <property type="entry name" value="HTHTETR"/>
</dbReference>
<dbReference type="AlphaFoldDB" id="A0A5Q0H2U2"/>
<evidence type="ECO:0000256" key="3">
    <source>
        <dbReference type="ARBA" id="ARBA00023163"/>
    </source>
</evidence>
<keyword evidence="1" id="KW-0805">Transcription regulation</keyword>
<dbReference type="InterPro" id="IPR036271">
    <property type="entry name" value="Tet_transcr_reg_TetR-rel_C_sf"/>
</dbReference>
<dbReference type="GO" id="GO:0003677">
    <property type="term" value="F:DNA binding"/>
    <property type="evidence" value="ECO:0007669"/>
    <property type="project" value="UniProtKB-UniRule"/>
</dbReference>
<dbReference type="EMBL" id="CP034550">
    <property type="protein sequence ID" value="QFZ20245.1"/>
    <property type="molecule type" value="Genomic_DNA"/>
</dbReference>
<protein>
    <submittedName>
        <fullName evidence="6">TetR family transcriptional regulator</fullName>
    </submittedName>
</protein>
<proteinExistence type="predicted"/>
<keyword evidence="2 4" id="KW-0238">DNA-binding</keyword>
<keyword evidence="7" id="KW-1185">Reference proteome</keyword>
<dbReference type="PANTHER" id="PTHR47506:SF1">
    <property type="entry name" value="HTH-TYPE TRANSCRIPTIONAL REGULATOR YJDC"/>
    <property type="match status" value="1"/>
</dbReference>
<dbReference type="InterPro" id="IPR009057">
    <property type="entry name" value="Homeodomain-like_sf"/>
</dbReference>
<accession>A0A5Q0H2U2</accession>
<dbReference type="PROSITE" id="PS50977">
    <property type="entry name" value="HTH_TETR_2"/>
    <property type="match status" value="1"/>
</dbReference>
<keyword evidence="3" id="KW-0804">Transcription</keyword>
<dbReference type="PANTHER" id="PTHR47506">
    <property type="entry name" value="TRANSCRIPTIONAL REGULATORY PROTEIN"/>
    <property type="match status" value="1"/>
</dbReference>
<dbReference type="Pfam" id="PF00440">
    <property type="entry name" value="TetR_N"/>
    <property type="match status" value="1"/>
</dbReference>
<evidence type="ECO:0000313" key="7">
    <source>
        <dbReference type="Proteomes" id="UP000325787"/>
    </source>
</evidence>
<dbReference type="Proteomes" id="UP000325787">
    <property type="component" value="Chromosome"/>
</dbReference>
<sequence>MFRGRGGRVSEDVSTTRDELVNAAAHVFARDGYARATVDRVCDLAGVTKGALYGHFTSKAELAVAVVEQDAVELERARERLQWRHADPLQVLVDLGHLVHGGDRVAGRLVYRAPVCDEVAGELVAWWTRTARDLLLSASYRGQLHAGVDLDRAARGVVTSLVGTQLMAQATGSGAEERVAAVWRDWLPRVAPAETVRRLRLTAPRPDRR</sequence>
<organism evidence="6 7">
    <name type="scientific">Saccharothrix syringae</name>
    <name type="common">Nocardiopsis syringae</name>
    <dbReference type="NCBI Taxonomy" id="103733"/>
    <lineage>
        <taxon>Bacteria</taxon>
        <taxon>Bacillati</taxon>
        <taxon>Actinomycetota</taxon>
        <taxon>Actinomycetes</taxon>
        <taxon>Pseudonocardiales</taxon>
        <taxon>Pseudonocardiaceae</taxon>
        <taxon>Saccharothrix</taxon>
    </lineage>
</organism>
<dbReference type="InterPro" id="IPR001647">
    <property type="entry name" value="HTH_TetR"/>
</dbReference>
<dbReference type="KEGG" id="ssyi:EKG83_25050"/>
<dbReference type="PROSITE" id="PS01081">
    <property type="entry name" value="HTH_TETR_1"/>
    <property type="match status" value="1"/>
</dbReference>
<dbReference type="SUPFAM" id="SSF46689">
    <property type="entry name" value="Homeodomain-like"/>
    <property type="match status" value="1"/>
</dbReference>
<reference evidence="7" key="1">
    <citation type="journal article" date="2021" name="Curr. Microbiol.">
        <title>Complete genome of nocamycin-producing strain Saccharothrix syringae NRRL B-16468 reveals the biosynthetic potential for secondary metabolites.</title>
        <authorList>
            <person name="Mo X."/>
            <person name="Yang S."/>
        </authorList>
    </citation>
    <scope>NUCLEOTIDE SEQUENCE [LARGE SCALE GENOMIC DNA]</scope>
    <source>
        <strain evidence="7">ATCC 51364 / DSM 43886 / JCM 6844 / KCTC 9398 / NBRC 14523 / NRRL B-16468 / INA 2240</strain>
    </source>
</reference>
<evidence type="ECO:0000256" key="4">
    <source>
        <dbReference type="PROSITE-ProRule" id="PRU00335"/>
    </source>
</evidence>